<dbReference type="PANTHER" id="PTHR35333:SF3">
    <property type="entry name" value="BETA-LACTAMASE-TYPE TRANSPEPTIDASE FOLD CONTAINING PROTEIN"/>
    <property type="match status" value="1"/>
</dbReference>
<dbReference type="GO" id="GO:0008800">
    <property type="term" value="F:beta-lactamase activity"/>
    <property type="evidence" value="ECO:0007669"/>
    <property type="project" value="UniProtKB-UniRule"/>
</dbReference>
<proteinExistence type="inferred from homology"/>
<keyword evidence="4 6" id="KW-0378">Hydrolase</keyword>
<keyword evidence="5 6" id="KW-0046">Antibiotic resistance</keyword>
<evidence type="ECO:0000313" key="9">
    <source>
        <dbReference type="EMBL" id="RSV03498.1"/>
    </source>
</evidence>
<dbReference type="RefSeq" id="WP_075152519.1">
    <property type="nucleotide sequence ID" value="NZ_JAQQGM010000001.1"/>
</dbReference>
<dbReference type="Proteomes" id="UP000287746">
    <property type="component" value="Unassembled WGS sequence"/>
</dbReference>
<dbReference type="NCBIfam" id="NF033103">
    <property type="entry name" value="bla_class_A"/>
    <property type="match status" value="1"/>
</dbReference>
<organism evidence="10 12">
    <name type="scientific">Sphingomonas koreensis</name>
    <dbReference type="NCBI Taxonomy" id="93064"/>
    <lineage>
        <taxon>Bacteria</taxon>
        <taxon>Pseudomonadati</taxon>
        <taxon>Pseudomonadota</taxon>
        <taxon>Alphaproteobacteria</taxon>
        <taxon>Sphingomonadales</taxon>
        <taxon>Sphingomonadaceae</taxon>
        <taxon>Sphingomonas</taxon>
    </lineage>
</organism>
<evidence type="ECO:0000256" key="6">
    <source>
        <dbReference type="RuleBase" id="RU361140"/>
    </source>
</evidence>
<dbReference type="Proteomes" id="UP000286681">
    <property type="component" value="Unassembled WGS sequence"/>
</dbReference>
<dbReference type="EMBL" id="QQYZ01000005">
    <property type="protein sequence ID" value="RSY87357.1"/>
    <property type="molecule type" value="Genomic_DNA"/>
</dbReference>
<dbReference type="Pfam" id="PF13354">
    <property type="entry name" value="Beta-lactamase2"/>
    <property type="match status" value="1"/>
</dbReference>
<dbReference type="OrthoDB" id="9784149at2"/>
<dbReference type="SUPFAM" id="SSF56601">
    <property type="entry name" value="beta-lactamase/transpeptidase-like"/>
    <property type="match status" value="1"/>
</dbReference>
<dbReference type="Gene3D" id="3.40.710.10">
    <property type="entry name" value="DD-peptidase/beta-lactamase superfamily"/>
    <property type="match status" value="1"/>
</dbReference>
<dbReference type="InterPro" id="IPR006311">
    <property type="entry name" value="TAT_signal"/>
</dbReference>
<keyword evidence="7" id="KW-0732">Signal</keyword>
<dbReference type="GO" id="GO:0030655">
    <property type="term" value="P:beta-lactam antibiotic catabolic process"/>
    <property type="evidence" value="ECO:0007669"/>
    <property type="project" value="InterPro"/>
</dbReference>
<dbReference type="EC" id="3.5.2.6" evidence="3 6"/>
<feature type="chain" id="PRO_5041872059" description="Beta-lactamase" evidence="7">
    <location>
        <begin position="27"/>
        <end position="288"/>
    </location>
</feature>
<evidence type="ECO:0000313" key="11">
    <source>
        <dbReference type="Proteomes" id="UP000286681"/>
    </source>
</evidence>
<comment type="catalytic activity">
    <reaction evidence="1 6">
        <text>a beta-lactam + H2O = a substituted beta-amino acid</text>
        <dbReference type="Rhea" id="RHEA:20401"/>
        <dbReference type="ChEBI" id="CHEBI:15377"/>
        <dbReference type="ChEBI" id="CHEBI:35627"/>
        <dbReference type="ChEBI" id="CHEBI:140347"/>
        <dbReference type="EC" id="3.5.2.6"/>
    </reaction>
</comment>
<dbReference type="AlphaFoldDB" id="A0A430G551"/>
<dbReference type="InterPro" id="IPR045155">
    <property type="entry name" value="Beta-lactam_cat"/>
</dbReference>
<dbReference type="InterPro" id="IPR012338">
    <property type="entry name" value="Beta-lactam/transpept-like"/>
</dbReference>
<evidence type="ECO:0000313" key="10">
    <source>
        <dbReference type="EMBL" id="RSY87357.1"/>
    </source>
</evidence>
<dbReference type="InterPro" id="IPR000871">
    <property type="entry name" value="Beta-lactam_class-A"/>
</dbReference>
<feature type="domain" description="Beta-lactamase class A catalytic" evidence="8">
    <location>
        <begin position="45"/>
        <end position="258"/>
    </location>
</feature>
<comment type="caution">
    <text evidence="10">The sequence shown here is derived from an EMBL/GenBank/DDBJ whole genome shotgun (WGS) entry which is preliminary data.</text>
</comment>
<dbReference type="EMBL" id="QQWO01000007">
    <property type="protein sequence ID" value="RSV03498.1"/>
    <property type="molecule type" value="Genomic_DNA"/>
</dbReference>
<protein>
    <recommendedName>
        <fullName evidence="3 6">Beta-lactamase</fullName>
        <ecNumber evidence="3 6">3.5.2.6</ecNumber>
    </recommendedName>
</protein>
<evidence type="ECO:0000256" key="3">
    <source>
        <dbReference type="ARBA" id="ARBA00012865"/>
    </source>
</evidence>
<dbReference type="PROSITE" id="PS51318">
    <property type="entry name" value="TAT"/>
    <property type="match status" value="1"/>
</dbReference>
<comment type="similarity">
    <text evidence="2 6">Belongs to the class-A beta-lactamase family.</text>
</comment>
<evidence type="ECO:0000259" key="8">
    <source>
        <dbReference type="Pfam" id="PF13354"/>
    </source>
</evidence>
<accession>A0A430G551</accession>
<evidence type="ECO:0000256" key="4">
    <source>
        <dbReference type="ARBA" id="ARBA00022801"/>
    </source>
</evidence>
<evidence type="ECO:0000256" key="7">
    <source>
        <dbReference type="SAM" id="SignalP"/>
    </source>
</evidence>
<gene>
    <name evidence="10" type="primary">bla</name>
    <name evidence="9" type="ORF">CA257_09795</name>
    <name evidence="10" type="ORF">DAH66_06895</name>
</gene>
<evidence type="ECO:0000313" key="12">
    <source>
        <dbReference type="Proteomes" id="UP000287746"/>
    </source>
</evidence>
<name>A0A430G551_9SPHN</name>
<evidence type="ECO:0000256" key="1">
    <source>
        <dbReference type="ARBA" id="ARBA00001526"/>
    </source>
</evidence>
<evidence type="ECO:0000256" key="2">
    <source>
        <dbReference type="ARBA" id="ARBA00009009"/>
    </source>
</evidence>
<evidence type="ECO:0000256" key="5">
    <source>
        <dbReference type="ARBA" id="ARBA00023251"/>
    </source>
</evidence>
<dbReference type="PANTHER" id="PTHR35333">
    <property type="entry name" value="BETA-LACTAMASE"/>
    <property type="match status" value="1"/>
</dbReference>
<reference evidence="11 12" key="1">
    <citation type="submission" date="2018-07" db="EMBL/GenBank/DDBJ databases">
        <title>Genomic and Epidemiologic Investigation of an Indolent Hospital Outbreak.</title>
        <authorList>
            <person name="Johnson R.C."/>
            <person name="Deming C."/>
            <person name="Conlan S."/>
            <person name="Zellmer C.J."/>
            <person name="Michelin A.V."/>
            <person name="Lee-Lin S."/>
            <person name="Thomas P.J."/>
            <person name="Park M."/>
            <person name="Weingarten R.A."/>
            <person name="Less J."/>
            <person name="Dekker J.P."/>
            <person name="Frank K.M."/>
            <person name="Musser K.A."/>
            <person name="Mcquiston J.R."/>
            <person name="Henderson D.K."/>
            <person name="Lau A.F."/>
            <person name="Palmore T.N."/>
            <person name="Segre J.A."/>
        </authorList>
    </citation>
    <scope>NUCLEOTIDE SEQUENCE [LARGE SCALE GENOMIC DNA]</scope>
    <source>
        <strain evidence="10 12">SK-CDC1_0717</strain>
        <strain evidence="9 11">SK-NIH.Env10_0317</strain>
    </source>
</reference>
<dbReference type="InterPro" id="IPR023650">
    <property type="entry name" value="Beta-lactam_class-A_AS"/>
</dbReference>
<dbReference type="GO" id="GO:0046677">
    <property type="term" value="P:response to antibiotic"/>
    <property type="evidence" value="ECO:0007669"/>
    <property type="project" value="UniProtKB-UniRule"/>
</dbReference>
<sequence length="288" mass="30616">MTMTPNRRQMIAGAAALAAFPSAALAQWKSGMDRLREETGARIGLAVYDSGTGRRYFDGAEARFAMCSTFKVPLAAAVLARADRGEIDLTRELRFSEADLLDYAPVVKANLAKGAMSIEALLEAAVVMSDNAAANLVFGQISGPRGLTAFIRSAGDTLTRSDRDEPTLNNVRNGEVRDTTTPQAMLWLLNALLLGETLAPASRAKLIGWMEASPTGKDRLRAGLPKTWRVGDKTGTSGEGYVHDVAIATPPGRKPLLITCYMDAPMLPAAKANAAHAKVGELVGLLFG</sequence>
<feature type="signal peptide" evidence="7">
    <location>
        <begin position="1"/>
        <end position="26"/>
    </location>
</feature>
<dbReference type="PRINTS" id="PR00118">
    <property type="entry name" value="BLACTAMASEA"/>
</dbReference>
<dbReference type="PROSITE" id="PS00146">
    <property type="entry name" value="BETA_LACTAMASE_A"/>
    <property type="match status" value="1"/>
</dbReference>